<gene>
    <name evidence="2" type="ORF">S01H1_85155</name>
</gene>
<feature type="non-terminal residue" evidence="2">
    <location>
        <position position="103"/>
    </location>
</feature>
<feature type="domain" description="Transglycosylase SLT" evidence="1">
    <location>
        <begin position="5"/>
        <end position="96"/>
    </location>
</feature>
<evidence type="ECO:0000313" key="2">
    <source>
        <dbReference type="EMBL" id="GAG47854.1"/>
    </source>
</evidence>
<dbReference type="Pfam" id="PF01464">
    <property type="entry name" value="SLT"/>
    <property type="match status" value="1"/>
</dbReference>
<organism evidence="2">
    <name type="scientific">marine sediment metagenome</name>
    <dbReference type="NCBI Taxonomy" id="412755"/>
    <lineage>
        <taxon>unclassified sequences</taxon>
        <taxon>metagenomes</taxon>
        <taxon>ecological metagenomes</taxon>
    </lineage>
</organism>
<name>X0XWV4_9ZZZZ</name>
<proteinExistence type="predicted"/>
<protein>
    <recommendedName>
        <fullName evidence="1">Transglycosylase SLT domain-containing protein</fullName>
    </recommendedName>
</protein>
<dbReference type="AlphaFoldDB" id="X0XWV4"/>
<feature type="non-terminal residue" evidence="2">
    <location>
        <position position="1"/>
    </location>
</feature>
<dbReference type="InterPro" id="IPR008258">
    <property type="entry name" value="Transglycosylase_SLT_dom_1"/>
</dbReference>
<dbReference type="SUPFAM" id="SSF53955">
    <property type="entry name" value="Lysozyme-like"/>
    <property type="match status" value="1"/>
</dbReference>
<sequence length="103" mass="11865">DVPLVAVLGVMEVESHFNPYEVSPKYARGLMQVMYKVWKKELNLENKHELHDIEKGIDSGVHVLRKYLDKEKNNMEKALKRYNGIGRGSDPAYVKKVYTAMGK</sequence>
<dbReference type="CDD" id="cd00254">
    <property type="entry name" value="LT-like"/>
    <property type="match status" value="1"/>
</dbReference>
<reference evidence="2" key="1">
    <citation type="journal article" date="2014" name="Front. Microbiol.">
        <title>High frequency of phylogenetically diverse reductive dehalogenase-homologous genes in deep subseafloor sedimentary metagenomes.</title>
        <authorList>
            <person name="Kawai M."/>
            <person name="Futagami T."/>
            <person name="Toyoda A."/>
            <person name="Takaki Y."/>
            <person name="Nishi S."/>
            <person name="Hori S."/>
            <person name="Arai W."/>
            <person name="Tsubouchi T."/>
            <person name="Morono Y."/>
            <person name="Uchiyama I."/>
            <person name="Ito T."/>
            <person name="Fujiyama A."/>
            <person name="Inagaki F."/>
            <person name="Takami H."/>
        </authorList>
    </citation>
    <scope>NUCLEOTIDE SEQUENCE</scope>
    <source>
        <strain evidence="2">Expedition CK06-06</strain>
    </source>
</reference>
<evidence type="ECO:0000259" key="1">
    <source>
        <dbReference type="Pfam" id="PF01464"/>
    </source>
</evidence>
<accession>X0XWV4</accession>
<comment type="caution">
    <text evidence="2">The sequence shown here is derived from an EMBL/GenBank/DDBJ whole genome shotgun (WGS) entry which is preliminary data.</text>
</comment>
<dbReference type="InterPro" id="IPR023346">
    <property type="entry name" value="Lysozyme-like_dom_sf"/>
</dbReference>
<dbReference type="EMBL" id="BARS01058370">
    <property type="protein sequence ID" value="GAG47854.1"/>
    <property type="molecule type" value="Genomic_DNA"/>
</dbReference>
<dbReference type="Gene3D" id="1.10.530.10">
    <property type="match status" value="1"/>
</dbReference>